<feature type="compositionally biased region" description="Polar residues" evidence="1">
    <location>
        <begin position="40"/>
        <end position="49"/>
    </location>
</feature>
<keyword evidence="3" id="KW-1185">Reference proteome</keyword>
<name>A0A545V6H2_9HYPO</name>
<reference evidence="2 3" key="1">
    <citation type="journal article" date="2019" name="Appl. Microbiol. Biotechnol.">
        <title>Genome sequence of Isaria javanica and comparative genome analysis insights into family S53 peptidase evolution in fungal entomopathogens.</title>
        <authorList>
            <person name="Lin R."/>
            <person name="Zhang X."/>
            <person name="Xin B."/>
            <person name="Zou M."/>
            <person name="Gao Y."/>
            <person name="Qin F."/>
            <person name="Hu Q."/>
            <person name="Xie B."/>
            <person name="Cheng X."/>
        </authorList>
    </citation>
    <scope>NUCLEOTIDE SEQUENCE [LARGE SCALE GENOMIC DNA]</scope>
    <source>
        <strain evidence="2 3">IJ1G</strain>
    </source>
</reference>
<proteinExistence type="predicted"/>
<feature type="region of interest" description="Disordered" evidence="1">
    <location>
        <begin position="27"/>
        <end position="49"/>
    </location>
</feature>
<evidence type="ECO:0000313" key="3">
    <source>
        <dbReference type="Proteomes" id="UP000315783"/>
    </source>
</evidence>
<evidence type="ECO:0000313" key="2">
    <source>
        <dbReference type="EMBL" id="TQV97315.1"/>
    </source>
</evidence>
<sequence length="49" mass="5327">MNVEILLRGISTWAEHPGHMICCTPCSSSSRHDQADIESKTGQLGTEAK</sequence>
<gene>
    <name evidence="2" type="ORF">IF1G_04555</name>
</gene>
<evidence type="ECO:0000256" key="1">
    <source>
        <dbReference type="SAM" id="MobiDB-lite"/>
    </source>
</evidence>
<dbReference type="Proteomes" id="UP000315783">
    <property type="component" value="Unassembled WGS sequence"/>
</dbReference>
<feature type="compositionally biased region" description="Basic and acidic residues" evidence="1">
    <location>
        <begin position="30"/>
        <end position="39"/>
    </location>
</feature>
<dbReference type="AlphaFoldDB" id="A0A545V6H2"/>
<protein>
    <submittedName>
        <fullName evidence="2">Uncharacterized protein</fullName>
    </submittedName>
</protein>
<organism evidence="2 3">
    <name type="scientific">Cordyceps javanica</name>
    <dbReference type="NCBI Taxonomy" id="43265"/>
    <lineage>
        <taxon>Eukaryota</taxon>
        <taxon>Fungi</taxon>
        <taxon>Dikarya</taxon>
        <taxon>Ascomycota</taxon>
        <taxon>Pezizomycotina</taxon>
        <taxon>Sordariomycetes</taxon>
        <taxon>Hypocreomycetidae</taxon>
        <taxon>Hypocreales</taxon>
        <taxon>Cordycipitaceae</taxon>
        <taxon>Cordyceps</taxon>
    </lineage>
</organism>
<accession>A0A545V6H2</accession>
<comment type="caution">
    <text evidence="2">The sequence shown here is derived from an EMBL/GenBank/DDBJ whole genome shotgun (WGS) entry which is preliminary data.</text>
</comment>
<dbReference type="EMBL" id="SPUK01000005">
    <property type="protein sequence ID" value="TQV97315.1"/>
    <property type="molecule type" value="Genomic_DNA"/>
</dbReference>